<evidence type="ECO:0000313" key="1">
    <source>
        <dbReference type="EMBL" id="MBX71522.1"/>
    </source>
</evidence>
<organism evidence="1">
    <name type="scientific">Rhizophora mucronata</name>
    <name type="common">Asiatic mangrove</name>
    <dbReference type="NCBI Taxonomy" id="61149"/>
    <lineage>
        <taxon>Eukaryota</taxon>
        <taxon>Viridiplantae</taxon>
        <taxon>Streptophyta</taxon>
        <taxon>Embryophyta</taxon>
        <taxon>Tracheophyta</taxon>
        <taxon>Spermatophyta</taxon>
        <taxon>Magnoliopsida</taxon>
        <taxon>eudicotyledons</taxon>
        <taxon>Gunneridae</taxon>
        <taxon>Pentapetalae</taxon>
        <taxon>rosids</taxon>
        <taxon>fabids</taxon>
        <taxon>Malpighiales</taxon>
        <taxon>Rhizophoraceae</taxon>
        <taxon>Rhizophora</taxon>
    </lineage>
</organism>
<sequence length="42" mass="5311">MVGEEKHKRSIRFHFLTIIYFRDMQRCNGNSRNTWSIMRQHW</sequence>
<protein>
    <submittedName>
        <fullName evidence="1">Uncharacterized protein</fullName>
    </submittedName>
</protein>
<proteinExistence type="predicted"/>
<dbReference type="AlphaFoldDB" id="A0A2P2QWZ2"/>
<name>A0A2P2QWZ2_RHIMU</name>
<dbReference type="EMBL" id="GGEC01091038">
    <property type="protein sequence ID" value="MBX71522.1"/>
    <property type="molecule type" value="Transcribed_RNA"/>
</dbReference>
<reference evidence="1" key="1">
    <citation type="submission" date="2018-02" db="EMBL/GenBank/DDBJ databases">
        <title>Rhizophora mucronata_Transcriptome.</title>
        <authorList>
            <person name="Meera S.P."/>
            <person name="Sreeshan A."/>
            <person name="Augustine A."/>
        </authorList>
    </citation>
    <scope>NUCLEOTIDE SEQUENCE</scope>
    <source>
        <tissue evidence="1">Leaf</tissue>
    </source>
</reference>
<accession>A0A2P2QWZ2</accession>